<dbReference type="InterPro" id="IPR023213">
    <property type="entry name" value="CAT-like_dom_sf"/>
</dbReference>
<dbReference type="AlphaFoldDB" id="A0A6J7GP63"/>
<dbReference type="GO" id="GO:0016746">
    <property type="term" value="F:acyltransferase activity"/>
    <property type="evidence" value="ECO:0007669"/>
    <property type="project" value="InterPro"/>
</dbReference>
<name>A0A6J7GP63_9ZZZZ</name>
<dbReference type="Pfam" id="PF00198">
    <property type="entry name" value="2-oxoacid_dh"/>
    <property type="match status" value="1"/>
</dbReference>
<protein>
    <submittedName>
        <fullName evidence="2">Unannotated protein</fullName>
    </submittedName>
</protein>
<dbReference type="InterPro" id="IPR045257">
    <property type="entry name" value="E2/Pdx1"/>
</dbReference>
<evidence type="ECO:0000313" key="2">
    <source>
        <dbReference type="EMBL" id="CAB4905209.1"/>
    </source>
</evidence>
<proteinExistence type="predicted"/>
<evidence type="ECO:0000259" key="1">
    <source>
        <dbReference type="Pfam" id="PF00198"/>
    </source>
</evidence>
<accession>A0A6J7GP63</accession>
<dbReference type="PANTHER" id="PTHR23151">
    <property type="entry name" value="DIHYDROLIPOAMIDE ACETYL/SUCCINYL-TRANSFERASE-RELATED"/>
    <property type="match status" value="1"/>
</dbReference>
<feature type="domain" description="2-oxoacid dehydrogenase acyltransferase catalytic" evidence="1">
    <location>
        <begin position="30"/>
        <end position="241"/>
    </location>
</feature>
<gene>
    <name evidence="2" type="ORF">UFOPK3564_00832</name>
</gene>
<dbReference type="GO" id="GO:0045254">
    <property type="term" value="C:pyruvate dehydrogenase complex"/>
    <property type="evidence" value="ECO:0007669"/>
    <property type="project" value="InterPro"/>
</dbReference>
<dbReference type="GO" id="GO:0006086">
    <property type="term" value="P:pyruvate decarboxylation to acetyl-CoA"/>
    <property type="evidence" value="ECO:0007669"/>
    <property type="project" value="InterPro"/>
</dbReference>
<dbReference type="SUPFAM" id="SSF52777">
    <property type="entry name" value="CoA-dependent acyltransferases"/>
    <property type="match status" value="1"/>
</dbReference>
<dbReference type="InterPro" id="IPR001078">
    <property type="entry name" value="2-oxoacid_DH_actylTfrase"/>
</dbReference>
<reference evidence="2" key="1">
    <citation type="submission" date="2020-05" db="EMBL/GenBank/DDBJ databases">
        <authorList>
            <person name="Chiriac C."/>
            <person name="Salcher M."/>
            <person name="Ghai R."/>
            <person name="Kavagutti S V."/>
        </authorList>
    </citation>
    <scope>NUCLEOTIDE SEQUENCE</scope>
</reference>
<sequence length="244" mass="25419">MSEPTDLVTPPADVTVAEGTKRGTATTRVPTRVQTAIARRMAEVRATVPTWTASVDVDVQDLADRLPGGAELVDAVAKAVGVALRTHERVNGTWRDGGIETWTQANLALAVDLRGESIVLPTILDAGGQSLEGIAVRRAELQAKAHEGSLRAPDSAGPTFALIDGGAGGPDRFDAIMPPGVGAALAIGAPRRRPWVVGDELRPRLVVTLTLTADHRAIYPSHGGSFLRAVADLLEEPSGILGAA</sequence>
<organism evidence="2">
    <name type="scientific">freshwater metagenome</name>
    <dbReference type="NCBI Taxonomy" id="449393"/>
    <lineage>
        <taxon>unclassified sequences</taxon>
        <taxon>metagenomes</taxon>
        <taxon>ecological metagenomes</taxon>
    </lineage>
</organism>
<dbReference type="PANTHER" id="PTHR23151:SF90">
    <property type="entry name" value="DIHYDROLIPOYLLYSINE-RESIDUE ACETYLTRANSFERASE COMPONENT OF PYRUVATE DEHYDROGENASE COMPLEX, MITOCHONDRIAL-RELATED"/>
    <property type="match status" value="1"/>
</dbReference>
<dbReference type="Gene3D" id="3.30.559.10">
    <property type="entry name" value="Chloramphenicol acetyltransferase-like domain"/>
    <property type="match status" value="1"/>
</dbReference>
<dbReference type="EMBL" id="CAFBMK010000033">
    <property type="protein sequence ID" value="CAB4905209.1"/>
    <property type="molecule type" value="Genomic_DNA"/>
</dbReference>